<dbReference type="Proteomes" id="UP001367508">
    <property type="component" value="Unassembled WGS sequence"/>
</dbReference>
<gene>
    <name evidence="1" type="ORF">VNO77_20149</name>
</gene>
<keyword evidence="2" id="KW-1185">Reference proteome</keyword>
<reference evidence="1 2" key="1">
    <citation type="submission" date="2024-01" db="EMBL/GenBank/DDBJ databases">
        <title>The genomes of 5 underutilized Papilionoideae crops provide insights into root nodulation and disease resistanc.</title>
        <authorList>
            <person name="Jiang F."/>
        </authorList>
    </citation>
    <scope>NUCLEOTIDE SEQUENCE [LARGE SCALE GENOMIC DNA]</scope>
    <source>
        <strain evidence="1">LVBAO_FW01</strain>
        <tissue evidence="1">Leaves</tissue>
    </source>
</reference>
<evidence type="ECO:0000313" key="1">
    <source>
        <dbReference type="EMBL" id="KAK7339478.1"/>
    </source>
</evidence>
<proteinExistence type="predicted"/>
<evidence type="ECO:0000313" key="2">
    <source>
        <dbReference type="Proteomes" id="UP001367508"/>
    </source>
</evidence>
<sequence length="98" mass="11253">MHCRRPSTYSGSSTLTPYTIRTDVQFMALKCCEQLSDLDMHVSWVSSSHANYHVFGFDSYLRLFLLSAFTLPTYQYWAILHIERASSVKLGHRALDSS</sequence>
<dbReference type="AlphaFoldDB" id="A0AAN9LSP1"/>
<name>A0AAN9LSP1_CANGL</name>
<protein>
    <submittedName>
        <fullName evidence="1">Uncharacterized protein</fullName>
    </submittedName>
</protein>
<accession>A0AAN9LSP1</accession>
<comment type="caution">
    <text evidence="1">The sequence shown here is derived from an EMBL/GenBank/DDBJ whole genome shotgun (WGS) entry which is preliminary data.</text>
</comment>
<organism evidence="1 2">
    <name type="scientific">Canavalia gladiata</name>
    <name type="common">Sword bean</name>
    <name type="synonym">Dolichos gladiatus</name>
    <dbReference type="NCBI Taxonomy" id="3824"/>
    <lineage>
        <taxon>Eukaryota</taxon>
        <taxon>Viridiplantae</taxon>
        <taxon>Streptophyta</taxon>
        <taxon>Embryophyta</taxon>
        <taxon>Tracheophyta</taxon>
        <taxon>Spermatophyta</taxon>
        <taxon>Magnoliopsida</taxon>
        <taxon>eudicotyledons</taxon>
        <taxon>Gunneridae</taxon>
        <taxon>Pentapetalae</taxon>
        <taxon>rosids</taxon>
        <taxon>fabids</taxon>
        <taxon>Fabales</taxon>
        <taxon>Fabaceae</taxon>
        <taxon>Papilionoideae</taxon>
        <taxon>50 kb inversion clade</taxon>
        <taxon>NPAAA clade</taxon>
        <taxon>indigoferoid/millettioid clade</taxon>
        <taxon>Phaseoleae</taxon>
        <taxon>Canavalia</taxon>
    </lineage>
</organism>
<dbReference type="EMBL" id="JAYMYQ010000004">
    <property type="protein sequence ID" value="KAK7339478.1"/>
    <property type="molecule type" value="Genomic_DNA"/>
</dbReference>